<dbReference type="PANTHER" id="PTHR23389">
    <property type="entry name" value="CHROMOSOME TRANSMISSION FIDELITY FACTOR 18"/>
    <property type="match status" value="1"/>
</dbReference>
<dbReference type="GO" id="GO:0005524">
    <property type="term" value="F:ATP binding"/>
    <property type="evidence" value="ECO:0007669"/>
    <property type="project" value="UniProtKB-KW"/>
</dbReference>
<dbReference type="InterPro" id="IPR003593">
    <property type="entry name" value="AAA+_ATPase"/>
</dbReference>
<evidence type="ECO:0000313" key="9">
    <source>
        <dbReference type="EMBL" id="KUG18117.1"/>
    </source>
</evidence>
<dbReference type="CDD" id="cd18140">
    <property type="entry name" value="HLD_clamp_RFC"/>
    <property type="match status" value="1"/>
</dbReference>
<dbReference type="InterPro" id="IPR003959">
    <property type="entry name" value="ATPase_AAA_core"/>
</dbReference>
<keyword evidence="3" id="KW-0235">DNA replication</keyword>
<evidence type="ECO:0000256" key="6">
    <source>
        <dbReference type="ARBA" id="ARBA00032141"/>
    </source>
</evidence>
<dbReference type="Gene3D" id="3.40.50.300">
    <property type="entry name" value="P-loop containing nucleotide triphosphate hydrolases"/>
    <property type="match status" value="1"/>
</dbReference>
<keyword evidence="5" id="KW-0067">ATP-binding</keyword>
<feature type="compositionally biased region" description="Basic residues" evidence="7">
    <location>
        <begin position="524"/>
        <end position="534"/>
    </location>
</feature>
<comment type="similarity">
    <text evidence="1">Belongs to the activator 1 small subunits family. RfcL subfamily.</text>
</comment>
<dbReference type="EMBL" id="LNQE01001402">
    <property type="protein sequence ID" value="KUG18117.1"/>
    <property type="molecule type" value="Genomic_DNA"/>
</dbReference>
<evidence type="ECO:0000256" key="2">
    <source>
        <dbReference type="ARBA" id="ARBA00014793"/>
    </source>
</evidence>
<dbReference type="NCBIfam" id="NF003228">
    <property type="entry name" value="PRK04195.1-4"/>
    <property type="match status" value="1"/>
</dbReference>
<dbReference type="Gene3D" id="1.10.8.60">
    <property type="match status" value="1"/>
</dbReference>
<dbReference type="Pfam" id="PF00004">
    <property type="entry name" value="AAA"/>
    <property type="match status" value="1"/>
</dbReference>
<dbReference type="GO" id="GO:0006260">
    <property type="term" value="P:DNA replication"/>
    <property type="evidence" value="ECO:0007669"/>
    <property type="project" value="UniProtKB-KW"/>
</dbReference>
<name>A0A0W8FB91_9ZZZZ</name>
<dbReference type="InterPro" id="IPR023935">
    <property type="entry name" value="Rep_factor-C_lsu"/>
</dbReference>
<dbReference type="SMART" id="SM00382">
    <property type="entry name" value="AAA"/>
    <property type="match status" value="1"/>
</dbReference>
<dbReference type="AlphaFoldDB" id="A0A0W8FB91"/>
<keyword evidence="4" id="KW-0547">Nucleotide-binding</keyword>
<sequence>MPAPLKWTEKYRPATLKQVLGNGKAIDDLREWALSWERSEPITGAVILYGPAGTGKTSAALALAHDFDWDYIEMNASDARTAGMIEKIAVPASRSQTFSGKPRLVILDEADNLHGTADRGGAAAMLRLVRNTLQPVILIANEYYEIDKSLRDATRGIQFRSVRSTTIAQALRAICQAEGIDCNPDLLVTIAERAGGDMRSGINDLQAAAEGQETLREEDLATAQRDVKSSIFRVLEVIYKGNNAKEALEASYNLDESPEDLINWVDENLPLAYSGQDLLRGFETLARSDIFLGRVRRRQNYGLWRYASYLMTGGVQAAKKERRHGYVAFRPPSLWRRMGQTRKVRSIRDSAARKIGRHCHVSLAFARSELMDFVGMLLKDKKGAPQLAARLDLTAEEIALLMGSSPGTKKVQNIFEEAMRIQSREQIKEIELAWRKSSQPTLNKRSDGLLQTLSVEGLPDDETRHPARAPAGQDSQSAAPSVHRPETGLNGPEAKEPGRRGRPRKTEGEANEGKKDIKESTFKSGKRQKSLFDF</sequence>
<evidence type="ECO:0000256" key="1">
    <source>
        <dbReference type="ARBA" id="ARBA00006878"/>
    </source>
</evidence>
<dbReference type="HAMAP" id="MF_01508">
    <property type="entry name" value="RfcL"/>
    <property type="match status" value="1"/>
</dbReference>
<protein>
    <recommendedName>
        <fullName evidence="2">Replication factor C large subunit</fullName>
    </recommendedName>
    <alternativeName>
        <fullName evidence="6">Clamp loader large subunit</fullName>
    </alternativeName>
</protein>
<feature type="region of interest" description="Disordered" evidence="7">
    <location>
        <begin position="459"/>
        <end position="534"/>
    </location>
</feature>
<dbReference type="PANTHER" id="PTHR23389:SF6">
    <property type="entry name" value="REPLICATION FACTOR C SUBUNIT 1"/>
    <property type="match status" value="1"/>
</dbReference>
<dbReference type="InterPro" id="IPR047854">
    <property type="entry name" value="RFC_lid"/>
</dbReference>
<dbReference type="GO" id="GO:0016887">
    <property type="term" value="F:ATP hydrolysis activity"/>
    <property type="evidence" value="ECO:0007669"/>
    <property type="project" value="InterPro"/>
</dbReference>
<dbReference type="SUPFAM" id="SSF52540">
    <property type="entry name" value="P-loop containing nucleoside triphosphate hydrolases"/>
    <property type="match status" value="1"/>
</dbReference>
<dbReference type="InterPro" id="IPR027417">
    <property type="entry name" value="P-loop_NTPase"/>
</dbReference>
<evidence type="ECO:0000256" key="7">
    <source>
        <dbReference type="SAM" id="MobiDB-lite"/>
    </source>
</evidence>
<feature type="compositionally biased region" description="Basic and acidic residues" evidence="7">
    <location>
        <begin position="493"/>
        <end position="521"/>
    </location>
</feature>
<dbReference type="Pfam" id="PF21960">
    <property type="entry name" value="RCF1-5-like_lid"/>
    <property type="match status" value="1"/>
</dbReference>
<dbReference type="NCBIfam" id="NF003231">
    <property type="entry name" value="PRK04195.2-1"/>
    <property type="match status" value="1"/>
</dbReference>
<reference evidence="9" key="1">
    <citation type="journal article" date="2015" name="Proc. Natl. Acad. Sci. U.S.A.">
        <title>Networks of energetic and metabolic interactions define dynamics in microbial communities.</title>
        <authorList>
            <person name="Embree M."/>
            <person name="Liu J.K."/>
            <person name="Al-Bassam M.M."/>
            <person name="Zengler K."/>
        </authorList>
    </citation>
    <scope>NUCLEOTIDE SEQUENCE</scope>
</reference>
<evidence type="ECO:0000256" key="3">
    <source>
        <dbReference type="ARBA" id="ARBA00022705"/>
    </source>
</evidence>
<dbReference type="CDD" id="cd00009">
    <property type="entry name" value="AAA"/>
    <property type="match status" value="1"/>
</dbReference>
<dbReference type="NCBIfam" id="NF003229">
    <property type="entry name" value="PRK04195.1-5"/>
    <property type="match status" value="1"/>
</dbReference>
<evidence type="ECO:0000259" key="8">
    <source>
        <dbReference type="SMART" id="SM00382"/>
    </source>
</evidence>
<gene>
    <name evidence="9" type="ORF">ASZ90_012194</name>
</gene>
<proteinExistence type="inferred from homology"/>
<evidence type="ECO:0000256" key="4">
    <source>
        <dbReference type="ARBA" id="ARBA00022741"/>
    </source>
</evidence>
<feature type="domain" description="AAA+ ATPase" evidence="8">
    <location>
        <begin position="42"/>
        <end position="165"/>
    </location>
</feature>
<organism evidence="9">
    <name type="scientific">hydrocarbon metagenome</name>
    <dbReference type="NCBI Taxonomy" id="938273"/>
    <lineage>
        <taxon>unclassified sequences</taxon>
        <taxon>metagenomes</taxon>
        <taxon>ecological metagenomes</taxon>
    </lineage>
</organism>
<evidence type="ECO:0000256" key="5">
    <source>
        <dbReference type="ARBA" id="ARBA00022840"/>
    </source>
</evidence>
<accession>A0A0W8FB91</accession>
<comment type="caution">
    <text evidence="9">The sequence shown here is derived from an EMBL/GenBank/DDBJ whole genome shotgun (WGS) entry which is preliminary data.</text>
</comment>